<sequence>MNSKSIFFSIYIIMLIGLFGCGGEGESVSSNSATESNAQPTNSNANNQGSSQGSESSNDEAKESDSDNEESSKSPTSHDLVAADDFNFRTDQAVTVNVSGLPVEQGKLVFYHGFGFYDETSNIHYPAYENRLTSSFAINGTEVTMQVDGNWQHFTIEWLPMNANFNEVYRAIELDGSNNYSLSFE</sequence>
<evidence type="ECO:0000256" key="1">
    <source>
        <dbReference type="SAM" id="MobiDB-lite"/>
    </source>
</evidence>
<name>A0A4Q7IQH0_9GAMM</name>
<reference evidence="2 3" key="1">
    <citation type="submission" date="2018-01" db="EMBL/GenBank/DDBJ databases">
        <title>Co-occurrence of chitin degradation, pigmentation and bioactivity in marine Pseudoalteromonas.</title>
        <authorList>
            <person name="Paulsen S."/>
            <person name="Gram L."/>
            <person name="Machado H."/>
        </authorList>
    </citation>
    <scope>NUCLEOTIDE SEQUENCE [LARGE SCALE GENOMIC DNA]</scope>
    <source>
        <strain evidence="2 3">S3898</strain>
    </source>
</reference>
<dbReference type="Proteomes" id="UP000291338">
    <property type="component" value="Unassembled WGS sequence"/>
</dbReference>
<proteinExistence type="predicted"/>
<feature type="region of interest" description="Disordered" evidence="1">
    <location>
        <begin position="27"/>
        <end position="79"/>
    </location>
</feature>
<comment type="caution">
    <text evidence="2">The sequence shown here is derived from an EMBL/GenBank/DDBJ whole genome shotgun (WGS) entry which is preliminary data.</text>
</comment>
<dbReference type="RefSeq" id="WP_130254724.1">
    <property type="nucleotide sequence ID" value="NZ_PPSX01000019.1"/>
</dbReference>
<organism evidence="2 3">
    <name type="scientific">Pseudoalteromonas phenolica</name>
    <dbReference type="NCBI Taxonomy" id="161398"/>
    <lineage>
        <taxon>Bacteria</taxon>
        <taxon>Pseudomonadati</taxon>
        <taxon>Pseudomonadota</taxon>
        <taxon>Gammaproteobacteria</taxon>
        <taxon>Alteromonadales</taxon>
        <taxon>Pseudoalteromonadaceae</taxon>
        <taxon>Pseudoalteromonas</taxon>
    </lineage>
</organism>
<evidence type="ECO:0000313" key="2">
    <source>
        <dbReference type="EMBL" id="RZQ54191.1"/>
    </source>
</evidence>
<gene>
    <name evidence="2" type="ORF">C1E23_06100</name>
</gene>
<evidence type="ECO:0000313" key="3">
    <source>
        <dbReference type="Proteomes" id="UP000291338"/>
    </source>
</evidence>
<dbReference type="EMBL" id="PPSX01000019">
    <property type="protein sequence ID" value="RZQ54191.1"/>
    <property type="molecule type" value="Genomic_DNA"/>
</dbReference>
<dbReference type="AlphaFoldDB" id="A0A4Q7IQH0"/>
<feature type="compositionally biased region" description="Polar residues" evidence="1">
    <location>
        <begin position="27"/>
        <end position="41"/>
    </location>
</feature>
<dbReference type="PROSITE" id="PS51257">
    <property type="entry name" value="PROKAR_LIPOPROTEIN"/>
    <property type="match status" value="1"/>
</dbReference>
<accession>A0A4Q7IQH0</accession>
<protein>
    <submittedName>
        <fullName evidence="2">Uncharacterized protein</fullName>
    </submittedName>
</protein>
<feature type="compositionally biased region" description="Low complexity" evidence="1">
    <location>
        <begin position="42"/>
        <end position="56"/>
    </location>
</feature>